<dbReference type="EMBL" id="CP053921">
    <property type="protein sequence ID" value="QKG71155.1"/>
    <property type="molecule type" value="Genomic_DNA"/>
</dbReference>
<feature type="transmembrane region" description="Helical" evidence="2">
    <location>
        <begin position="12"/>
        <end position="30"/>
    </location>
</feature>
<dbReference type="Pfam" id="PF20385">
    <property type="entry name" value="DUF6680"/>
    <property type="match status" value="1"/>
</dbReference>
<dbReference type="RefSeq" id="WP_173213840.1">
    <property type="nucleotide sequence ID" value="NZ_CP053921.1"/>
</dbReference>
<dbReference type="AlphaFoldDB" id="A0A7D3X9L5"/>
<evidence type="ECO:0000256" key="2">
    <source>
        <dbReference type="SAM" id="Phobius"/>
    </source>
</evidence>
<keyword evidence="2" id="KW-1133">Transmembrane helix</keyword>
<organism evidence="4 5">
    <name type="scientific">Erythrobacter mangrovi</name>
    <dbReference type="NCBI Taxonomy" id="2739433"/>
    <lineage>
        <taxon>Bacteria</taxon>
        <taxon>Pseudomonadati</taxon>
        <taxon>Pseudomonadota</taxon>
        <taxon>Alphaproteobacteria</taxon>
        <taxon>Sphingomonadales</taxon>
        <taxon>Erythrobacteraceae</taxon>
        <taxon>Erythrobacter/Porphyrobacter group</taxon>
        <taxon>Erythrobacter</taxon>
    </lineage>
</organism>
<dbReference type="KEGG" id="emv:HQR01_07045"/>
<feature type="region of interest" description="Disordered" evidence="1">
    <location>
        <begin position="196"/>
        <end position="221"/>
    </location>
</feature>
<keyword evidence="2" id="KW-0472">Membrane</keyword>
<protein>
    <recommendedName>
        <fullName evidence="3">DUF6680 domain-containing protein</fullName>
    </recommendedName>
</protein>
<reference evidence="4 5" key="1">
    <citation type="submission" date="2020-05" db="EMBL/GenBank/DDBJ databases">
        <title>Erythrobacter mangrovi sp. nov., isolated from rhizosphere soil of mangrove plant (Kandelia candel).</title>
        <authorList>
            <person name="Ye Y.H."/>
        </authorList>
    </citation>
    <scope>NUCLEOTIDE SEQUENCE [LARGE SCALE GENOMIC DNA]</scope>
    <source>
        <strain evidence="4 5">EB310</strain>
    </source>
</reference>
<dbReference type="InterPro" id="IPR046502">
    <property type="entry name" value="DUF6680"/>
</dbReference>
<name>A0A7D3X9L5_9SPHN</name>
<proteinExistence type="predicted"/>
<dbReference type="Proteomes" id="UP000504693">
    <property type="component" value="Chromosome"/>
</dbReference>
<evidence type="ECO:0000313" key="4">
    <source>
        <dbReference type="EMBL" id="QKG71155.1"/>
    </source>
</evidence>
<keyword evidence="5" id="KW-1185">Reference proteome</keyword>
<keyword evidence="2" id="KW-0812">Transmembrane</keyword>
<evidence type="ECO:0000259" key="3">
    <source>
        <dbReference type="Pfam" id="PF20385"/>
    </source>
</evidence>
<sequence length="221" mass="24952">MSQAPDYYDWLVLAAIFCGPLVGIWVTRLIDASKEQKNRRWELFVTLRRTRGLELSPDHVAAVNMVPVLFSHDKEAMEEWGKLMDSLNDPSWNSADDNVRLGLITRSGDARHNLIRRIGEVVGARLPIREEHRLGYAPVAWVNEMNEQAEVRQRFIEVLRGERSLHMVAGVFDLANEVERKEVLAEDNGYGALPTLKVEKDAAPLTKKAGPRKKKSDPTGG</sequence>
<accession>A0A7D3X9L5</accession>
<gene>
    <name evidence="4" type="ORF">HQR01_07045</name>
</gene>
<evidence type="ECO:0000313" key="5">
    <source>
        <dbReference type="Proteomes" id="UP000504693"/>
    </source>
</evidence>
<feature type="domain" description="DUF6680" evidence="3">
    <location>
        <begin position="7"/>
        <end position="169"/>
    </location>
</feature>
<evidence type="ECO:0000256" key="1">
    <source>
        <dbReference type="SAM" id="MobiDB-lite"/>
    </source>
</evidence>